<dbReference type="PROSITE" id="PS50231">
    <property type="entry name" value="RICIN_B_LECTIN"/>
    <property type="match status" value="1"/>
</dbReference>
<evidence type="ECO:0000313" key="3">
    <source>
        <dbReference type="Proteomes" id="UP000721954"/>
    </source>
</evidence>
<comment type="caution">
    <text evidence="2">The sequence shown here is derived from an EMBL/GenBank/DDBJ whole genome shotgun (WGS) entry which is preliminary data.</text>
</comment>
<evidence type="ECO:0008006" key="4">
    <source>
        <dbReference type="Google" id="ProtNLM"/>
    </source>
</evidence>
<evidence type="ECO:0000256" key="1">
    <source>
        <dbReference type="SAM" id="SignalP"/>
    </source>
</evidence>
<feature type="chain" id="PRO_5045520730" description="Ricin B lectin domain-containing protein" evidence="1">
    <location>
        <begin position="25"/>
        <end position="170"/>
    </location>
</feature>
<evidence type="ECO:0000313" key="2">
    <source>
        <dbReference type="EMBL" id="MBO8198507.1"/>
    </source>
</evidence>
<dbReference type="Proteomes" id="UP000721954">
    <property type="component" value="Unassembled WGS sequence"/>
</dbReference>
<dbReference type="RefSeq" id="WP_209210228.1">
    <property type="nucleotide sequence ID" value="NZ_JAFFZM010000004.1"/>
</dbReference>
<keyword evidence="1" id="KW-0732">Signal</keyword>
<dbReference type="EMBL" id="JAFFZM010000004">
    <property type="protein sequence ID" value="MBO8198507.1"/>
    <property type="molecule type" value="Genomic_DNA"/>
</dbReference>
<organism evidence="2 3">
    <name type="scientific">Streptomyces smyrnaeus</name>
    <dbReference type="NCBI Taxonomy" id="1387713"/>
    <lineage>
        <taxon>Bacteria</taxon>
        <taxon>Bacillati</taxon>
        <taxon>Actinomycetota</taxon>
        <taxon>Actinomycetes</taxon>
        <taxon>Kitasatosporales</taxon>
        <taxon>Streptomycetaceae</taxon>
        <taxon>Streptomyces</taxon>
    </lineage>
</organism>
<keyword evidence="3" id="KW-1185">Reference proteome</keyword>
<feature type="signal peptide" evidence="1">
    <location>
        <begin position="1"/>
        <end position="24"/>
    </location>
</feature>
<dbReference type="InterPro" id="IPR035992">
    <property type="entry name" value="Ricin_B-like_lectins"/>
</dbReference>
<dbReference type="SUPFAM" id="SSF50370">
    <property type="entry name" value="Ricin B-like lectins"/>
    <property type="match status" value="1"/>
</dbReference>
<gene>
    <name evidence="2" type="ORF">JW613_09335</name>
</gene>
<accession>A0ABS3XSX9</accession>
<reference evidence="2 3" key="1">
    <citation type="submission" date="2021-02" db="EMBL/GenBank/DDBJ databases">
        <title>Streptomyces spirodelae sp. nov., isolated from duckweed.</title>
        <authorList>
            <person name="Saimee Y."/>
            <person name="Duangmal K."/>
        </authorList>
    </citation>
    <scope>NUCLEOTIDE SEQUENCE [LARGE SCALE GENOMIC DNA]</scope>
    <source>
        <strain evidence="2 3">DSM 42105</strain>
    </source>
</reference>
<protein>
    <recommendedName>
        <fullName evidence="4">Ricin B lectin domain-containing protein</fullName>
    </recommendedName>
</protein>
<proteinExistence type="predicted"/>
<dbReference type="GeneID" id="96258807"/>
<sequence length="170" mass="18682">MKAKMAGAAAFLVVATALSAPAEAYSPLPTPNKNYRLVNANLGTAQCFEDRGRAEQVYLVSGDACKGDQAVWSFLQETPAFVMRLKNARWHGCIDYRDKEDVHTGTCDPEQGNPATLRLEKRTDWTTGQGFWIIAEGKCLTPQTDFPPAGVRFMKCEEGIGAQEWIALPV</sequence>
<name>A0ABS3XSX9_9ACTN</name>